<dbReference type="EMBL" id="JANAKD010000055">
    <property type="protein sequence ID" value="KAJ3498352.1"/>
    <property type="molecule type" value="Genomic_DNA"/>
</dbReference>
<name>A0ACC1R7V6_9HYPO</name>
<organism evidence="1 2">
    <name type="scientific">Lecanicillium saksenae</name>
    <dbReference type="NCBI Taxonomy" id="468837"/>
    <lineage>
        <taxon>Eukaryota</taxon>
        <taxon>Fungi</taxon>
        <taxon>Dikarya</taxon>
        <taxon>Ascomycota</taxon>
        <taxon>Pezizomycotina</taxon>
        <taxon>Sordariomycetes</taxon>
        <taxon>Hypocreomycetidae</taxon>
        <taxon>Hypocreales</taxon>
        <taxon>Cordycipitaceae</taxon>
        <taxon>Lecanicillium</taxon>
    </lineage>
</organism>
<comment type="caution">
    <text evidence="1">The sequence shown here is derived from an EMBL/GenBank/DDBJ whole genome shotgun (WGS) entry which is preliminary data.</text>
</comment>
<reference evidence="1" key="1">
    <citation type="submission" date="2022-07" db="EMBL/GenBank/DDBJ databases">
        <title>Genome Sequence of Lecanicillium saksenae.</title>
        <authorList>
            <person name="Buettner E."/>
        </authorList>
    </citation>
    <scope>NUCLEOTIDE SEQUENCE</scope>
    <source>
        <strain evidence="1">VT-O1</strain>
    </source>
</reference>
<accession>A0ACC1R7V6</accession>
<sequence>MVETGMGQTSYFNVKVDEHYECCQLTTVEDGIFTNCEILVASCHPGNSVPLRTKRAIAKHINDEFGAFNLEPGYWRFTKKGPVRRKIASEGESCEAKRDSIMAKFRAPPLPLEERLTKALVVGDRSEQEQELKKIAILAKALPCPRKYREDLEDEGYDSGNERHVHNEHDDDDEHQDVDRHALAQNGIIRRNALFALHGTKFEDEIRKGIKKLETTTFEQQVPMISALVDYRAGKHDILDQIYLGRDKGVAHSSKETRWELRLSAAFARRVAQRAPMFKDATREILVRDLRQFGRLVANRLGKLDLSKIPPCVPVVSPLFDLAWAVREEFSSICKKLKLKRLAKIGVKDLSQIYDDAARLWLQESLIWETKTDDEKAIAVRQVEQRSRILLRDWRYSARAVSEPEELGAASTYDGINNSAQVSEPATSARCVVPPSISTDRGNWGEGTDSQTCPTPPSLAHTRYYTDDGGESSGDGGREFISPRRLLPTARPESSQISQHLPASPHAATSPPTGQKRPRSSNDVGAPENHSHGAGPITVGAPNLEIQPSNVRIRREPTQDADDIPAETGISMLDLLNSSGSDDFNFNF</sequence>
<dbReference type="Proteomes" id="UP001148737">
    <property type="component" value="Unassembled WGS sequence"/>
</dbReference>
<evidence type="ECO:0000313" key="2">
    <source>
        <dbReference type="Proteomes" id="UP001148737"/>
    </source>
</evidence>
<gene>
    <name evidence="1" type="ORF">NLG97_g1189</name>
</gene>
<protein>
    <submittedName>
        <fullName evidence="1">Uncharacterized protein</fullName>
    </submittedName>
</protein>
<keyword evidence="2" id="KW-1185">Reference proteome</keyword>
<proteinExistence type="predicted"/>
<evidence type="ECO:0000313" key="1">
    <source>
        <dbReference type="EMBL" id="KAJ3498352.1"/>
    </source>
</evidence>